<gene>
    <name evidence="7" type="ORF">SAMN04490244_105262</name>
</gene>
<dbReference type="PROSITE" id="PS00671">
    <property type="entry name" value="D_2_HYDROXYACID_DH_3"/>
    <property type="match status" value="1"/>
</dbReference>
<dbReference type="Pfam" id="PF00389">
    <property type="entry name" value="2-Hacid_dh"/>
    <property type="match status" value="1"/>
</dbReference>
<dbReference type="EMBL" id="FOGU01000005">
    <property type="protein sequence ID" value="SES08408.1"/>
    <property type="molecule type" value="Genomic_DNA"/>
</dbReference>
<name>A0A1H9UGL2_9RHOB</name>
<dbReference type="GO" id="GO:0016616">
    <property type="term" value="F:oxidoreductase activity, acting on the CH-OH group of donors, NAD or NADP as acceptor"/>
    <property type="evidence" value="ECO:0007669"/>
    <property type="project" value="InterPro"/>
</dbReference>
<keyword evidence="3" id="KW-0520">NAD</keyword>
<evidence type="ECO:0000259" key="5">
    <source>
        <dbReference type="Pfam" id="PF00389"/>
    </source>
</evidence>
<keyword evidence="8" id="KW-1185">Reference proteome</keyword>
<dbReference type="SUPFAM" id="SSF51735">
    <property type="entry name" value="NAD(P)-binding Rossmann-fold domains"/>
    <property type="match status" value="1"/>
</dbReference>
<dbReference type="AlphaFoldDB" id="A0A1H9UGL2"/>
<dbReference type="PANTHER" id="PTHR42789:SF1">
    <property type="entry name" value="D-ISOMER SPECIFIC 2-HYDROXYACID DEHYDROGENASE FAMILY PROTEIN (AFU_ORTHOLOGUE AFUA_6G10090)"/>
    <property type="match status" value="1"/>
</dbReference>
<feature type="domain" description="D-isomer specific 2-hydroxyacid dehydrogenase NAD-binding" evidence="6">
    <location>
        <begin position="116"/>
        <end position="286"/>
    </location>
</feature>
<evidence type="ECO:0000256" key="3">
    <source>
        <dbReference type="ARBA" id="ARBA00023027"/>
    </source>
</evidence>
<dbReference type="InterPro" id="IPR029753">
    <property type="entry name" value="D-isomer_DH_CS"/>
</dbReference>
<reference evidence="7 8" key="1">
    <citation type="submission" date="2016-10" db="EMBL/GenBank/DDBJ databases">
        <authorList>
            <person name="de Groot N.N."/>
        </authorList>
    </citation>
    <scope>NUCLEOTIDE SEQUENCE [LARGE SCALE GENOMIC DNA]</scope>
    <source>
        <strain evidence="7 8">DSM 23042</strain>
    </source>
</reference>
<accession>A0A1H9UGL2</accession>
<dbReference type="STRING" id="641238.SAMN04490244_105262"/>
<dbReference type="RefSeq" id="WP_092693223.1">
    <property type="nucleotide sequence ID" value="NZ_FOGU01000005.1"/>
</dbReference>
<dbReference type="InterPro" id="IPR036291">
    <property type="entry name" value="NAD(P)-bd_dom_sf"/>
</dbReference>
<sequence>MTRVFLTHTPEMLANYYPQEALDALRQHAEVRINDTGAVLDADTLPGAAAGCGIVITDRQTACPAPVFAQAEGIGAVLRCAVDVRNIDITAASAAGILVTHATPGFAPAVAELALGYMVDLGRGVTRSALAYRGGAAPEARMGVQLAGATLGVIGYGEIGQRLARVAAALGMHILVTDPHSRIDESGIEQTDFGSLMARSDFVVCLAVANAETENLIDADALARMRSDAFFINLSRGELVDEDALAAALDCGGIAGAAMDVGRAPDQMPNPALARRDDVIATPHTGGLTPPAIAHQAFDTVRQVEALLAGRMPEGALNPDSATRLAPLRAG</sequence>
<organism evidence="7 8">
    <name type="scientific">Tranquillimonas rosea</name>
    <dbReference type="NCBI Taxonomy" id="641238"/>
    <lineage>
        <taxon>Bacteria</taxon>
        <taxon>Pseudomonadati</taxon>
        <taxon>Pseudomonadota</taxon>
        <taxon>Alphaproteobacteria</taxon>
        <taxon>Rhodobacterales</taxon>
        <taxon>Roseobacteraceae</taxon>
        <taxon>Tranquillimonas</taxon>
    </lineage>
</organism>
<keyword evidence="2 4" id="KW-0560">Oxidoreductase</keyword>
<protein>
    <submittedName>
        <fullName evidence="7">D-3-phosphoglycerate dehydrogenase</fullName>
    </submittedName>
</protein>
<dbReference type="InterPro" id="IPR006139">
    <property type="entry name" value="D-isomer_2_OHA_DH_cat_dom"/>
</dbReference>
<evidence type="ECO:0000313" key="8">
    <source>
        <dbReference type="Proteomes" id="UP000198885"/>
    </source>
</evidence>
<dbReference type="SUPFAM" id="SSF52283">
    <property type="entry name" value="Formate/glycerate dehydrogenase catalytic domain-like"/>
    <property type="match status" value="1"/>
</dbReference>
<comment type="similarity">
    <text evidence="1 4">Belongs to the D-isomer specific 2-hydroxyacid dehydrogenase family.</text>
</comment>
<dbReference type="Proteomes" id="UP000198885">
    <property type="component" value="Unassembled WGS sequence"/>
</dbReference>
<dbReference type="Pfam" id="PF02826">
    <property type="entry name" value="2-Hacid_dh_C"/>
    <property type="match status" value="1"/>
</dbReference>
<dbReference type="PANTHER" id="PTHR42789">
    <property type="entry name" value="D-ISOMER SPECIFIC 2-HYDROXYACID DEHYDROGENASE FAMILY PROTEIN (AFU_ORTHOLOGUE AFUA_6G10090)"/>
    <property type="match status" value="1"/>
</dbReference>
<dbReference type="InterPro" id="IPR050857">
    <property type="entry name" value="D-2-hydroxyacid_DH"/>
</dbReference>
<proteinExistence type="inferred from homology"/>
<dbReference type="Gene3D" id="3.40.50.720">
    <property type="entry name" value="NAD(P)-binding Rossmann-like Domain"/>
    <property type="match status" value="2"/>
</dbReference>
<evidence type="ECO:0000256" key="1">
    <source>
        <dbReference type="ARBA" id="ARBA00005854"/>
    </source>
</evidence>
<dbReference type="InterPro" id="IPR006140">
    <property type="entry name" value="D-isomer_DH_NAD-bd"/>
</dbReference>
<dbReference type="OrthoDB" id="7681356at2"/>
<evidence type="ECO:0000256" key="4">
    <source>
        <dbReference type="RuleBase" id="RU003719"/>
    </source>
</evidence>
<feature type="domain" description="D-isomer specific 2-hydroxyacid dehydrogenase catalytic" evidence="5">
    <location>
        <begin position="18"/>
        <end position="318"/>
    </location>
</feature>
<dbReference type="GO" id="GO:0051287">
    <property type="term" value="F:NAD binding"/>
    <property type="evidence" value="ECO:0007669"/>
    <property type="project" value="InterPro"/>
</dbReference>
<evidence type="ECO:0000256" key="2">
    <source>
        <dbReference type="ARBA" id="ARBA00023002"/>
    </source>
</evidence>
<evidence type="ECO:0000313" key="7">
    <source>
        <dbReference type="EMBL" id="SES08408.1"/>
    </source>
</evidence>
<evidence type="ECO:0000259" key="6">
    <source>
        <dbReference type="Pfam" id="PF02826"/>
    </source>
</evidence>